<reference evidence="1 2" key="1">
    <citation type="journal article" date="2003" name="Nature">
        <title>Genome divergence in two Prochlorococcus ecotypes reflects oceanic niche differentiation.</title>
        <authorList>
            <person name="Rocap G."/>
            <person name="Larimer F.W."/>
            <person name="Lamerdin J.E."/>
            <person name="Malfatti S."/>
            <person name="Chain P."/>
            <person name="Ahlgren N.A."/>
            <person name="Arellano A."/>
            <person name="Coleman M."/>
            <person name="Hauser L."/>
            <person name="Hess W.R."/>
            <person name="Johnson Z.I."/>
            <person name="Land M.L."/>
            <person name="Lindell D."/>
            <person name="Post A.F."/>
            <person name="Regala W."/>
            <person name="Shah M."/>
            <person name="Shaw S.L."/>
            <person name="Steglich C."/>
            <person name="Sullivan M.B."/>
            <person name="Ting C.S."/>
            <person name="Tolonen A."/>
            <person name="Webb E.A."/>
            <person name="Zinser E.R."/>
            <person name="Chisholm S.W."/>
        </authorList>
    </citation>
    <scope>NUCLEOTIDE SEQUENCE [LARGE SCALE GENOMIC DNA]</scope>
    <source>
        <strain evidence="2">MIT 9313</strain>
    </source>
</reference>
<dbReference type="Proteomes" id="UP000001423">
    <property type="component" value="Chromosome"/>
</dbReference>
<keyword evidence="2" id="KW-1185">Reference proteome</keyword>
<evidence type="ECO:0000313" key="2">
    <source>
        <dbReference type="Proteomes" id="UP000001423"/>
    </source>
</evidence>
<gene>
    <name evidence="1" type="ordered locus">PMT_2409</name>
</gene>
<name>B9ERP9_PROMM</name>
<sequence length="53" mass="5559">MIPKGISQSTADLTCQLDPWGPWDAPLQEMASLMKSARGASALTGLCSHSDLA</sequence>
<organism evidence="1 2">
    <name type="scientific">Prochlorococcus marinus (strain MIT 9313)</name>
    <dbReference type="NCBI Taxonomy" id="74547"/>
    <lineage>
        <taxon>Bacteria</taxon>
        <taxon>Bacillati</taxon>
        <taxon>Cyanobacteriota</taxon>
        <taxon>Cyanophyceae</taxon>
        <taxon>Synechococcales</taxon>
        <taxon>Prochlorococcaceae</taxon>
        <taxon>Prochlorococcus</taxon>
    </lineage>
</organism>
<protein>
    <submittedName>
        <fullName evidence="1">Uncharacterized protein</fullName>
    </submittedName>
</protein>
<proteinExistence type="predicted"/>
<dbReference type="HOGENOM" id="CLU_3065037_0_0_3"/>
<dbReference type="KEGG" id="pmt:PMT_2409"/>
<dbReference type="EMBL" id="BX548175">
    <property type="protein sequence ID" value="CAX31927.1"/>
    <property type="molecule type" value="Genomic_DNA"/>
</dbReference>
<accession>B9ERP9</accession>
<evidence type="ECO:0000313" key="1">
    <source>
        <dbReference type="EMBL" id="CAX31927.1"/>
    </source>
</evidence>
<dbReference type="AlphaFoldDB" id="B9ERP9"/>